<keyword evidence="3" id="KW-1185">Reference proteome</keyword>
<accession>A0A8L7SNV7</accession>
<evidence type="ECO:0000313" key="4">
    <source>
        <dbReference type="WBParaSite" id="Bm12730.1"/>
    </source>
</evidence>
<keyword evidence="1" id="KW-0812">Transmembrane</keyword>
<sequence>MSAQFVHGGIIASVRVCERKLSSVSTYTSSSYPPTGADSAALRKTLCCYIFCGLPTEQAVRSEARIDCAVAAVGAASGDDGSGDEEVENGAVRYRQDATTTCSVGSDDSDDQQMFSSSHAYMYMYVCVCVYVYVCMYT</sequence>
<evidence type="ECO:0000313" key="2">
    <source>
        <dbReference type="EMBL" id="VIO99716.1"/>
    </source>
</evidence>
<organism evidence="2">
    <name type="scientific">Brugia malayi</name>
    <name type="common">Filarial nematode worm</name>
    <dbReference type="NCBI Taxonomy" id="6279"/>
    <lineage>
        <taxon>Eukaryota</taxon>
        <taxon>Metazoa</taxon>
        <taxon>Ecdysozoa</taxon>
        <taxon>Nematoda</taxon>
        <taxon>Chromadorea</taxon>
        <taxon>Rhabditida</taxon>
        <taxon>Spirurina</taxon>
        <taxon>Spiruromorpha</taxon>
        <taxon>Filarioidea</taxon>
        <taxon>Onchocercidae</taxon>
        <taxon>Brugia</taxon>
    </lineage>
</organism>
<dbReference type="GeneID" id="66057706"/>
<reference evidence="4" key="3">
    <citation type="submission" date="2022-04" db="UniProtKB">
        <authorList>
            <consortium name="WormBaseParasite"/>
        </authorList>
    </citation>
    <scope>IDENTIFICATION</scope>
</reference>
<accession>A0A4E9FV83</accession>
<reference evidence="3" key="1">
    <citation type="journal article" date="2007" name="Science">
        <title>Draft genome of the filarial nematode parasite Brugia malayi.</title>
        <authorList>
            <person name="Ghedin E."/>
            <person name="Wang S."/>
            <person name="Spiro D."/>
            <person name="Caler E."/>
            <person name="Zhao Q."/>
            <person name="Crabtree J."/>
            <person name="Allen J.E."/>
            <person name="Delcher A.L."/>
            <person name="Guiliano D.B."/>
            <person name="Miranda-Saavedra D."/>
            <person name="Angiuoli S.V."/>
            <person name="Creasy T."/>
            <person name="Amedeo P."/>
            <person name="Haas B."/>
            <person name="El-Sayed N.M."/>
            <person name="Wortman J.R."/>
            <person name="Feldblyum T."/>
            <person name="Tallon L."/>
            <person name="Schatz M."/>
            <person name="Shumway M."/>
            <person name="Koo H."/>
            <person name="Salzberg S.L."/>
            <person name="Schobel S."/>
            <person name="Pertea M."/>
            <person name="Pop M."/>
            <person name="White O."/>
            <person name="Barton G.J."/>
            <person name="Carlow C.K."/>
            <person name="Crawford M.J."/>
            <person name="Daub J."/>
            <person name="Dimmic M.W."/>
            <person name="Estes C.F."/>
            <person name="Foster J.M."/>
            <person name="Ganatra M."/>
            <person name="Gregory W.F."/>
            <person name="Johnson N.M."/>
            <person name="Jin J."/>
            <person name="Komuniecki R."/>
            <person name="Korf I."/>
            <person name="Kumar S."/>
            <person name="Laney S."/>
            <person name="Li B.W."/>
            <person name="Li W."/>
            <person name="Lindblom T.H."/>
            <person name="Lustigman S."/>
            <person name="Ma D."/>
            <person name="Maina C.V."/>
            <person name="Martin D.M."/>
            <person name="McCarter J.P."/>
            <person name="McReynolds L."/>
            <person name="Mitreva M."/>
            <person name="Nutman T.B."/>
            <person name="Parkinson J."/>
            <person name="Peregrin-Alvarez J.M."/>
            <person name="Poole C."/>
            <person name="Ren Q."/>
            <person name="Saunders L."/>
            <person name="Sluder A.E."/>
            <person name="Smith K."/>
            <person name="Stanke M."/>
            <person name="Unnasch T.R."/>
            <person name="Ware J."/>
            <person name="Wei A.D."/>
            <person name="Weil G."/>
            <person name="Williams D.J."/>
            <person name="Zhang Y."/>
            <person name="Williams S.A."/>
            <person name="Fraser-Liggett C."/>
            <person name="Slatko B."/>
            <person name="Blaxter M.L."/>
            <person name="Scott A.L."/>
        </authorList>
    </citation>
    <scope>NUCLEOTIDE SEQUENCE</scope>
    <source>
        <strain evidence="3">FR3</strain>
    </source>
</reference>
<proteinExistence type="predicted"/>
<feature type="transmembrane region" description="Helical" evidence="1">
    <location>
        <begin position="120"/>
        <end position="137"/>
    </location>
</feature>
<keyword evidence="1" id="KW-1133">Transmembrane helix</keyword>
<dbReference type="KEGG" id="bmy:BM_BM12730"/>
<dbReference type="AlphaFoldDB" id="A0A4E9FV83"/>
<dbReference type="EMBL" id="CAAKNF010000001">
    <property type="protein sequence ID" value="VIO99716.1"/>
    <property type="molecule type" value="Genomic_DNA"/>
</dbReference>
<dbReference type="CTD" id="66057706"/>
<protein>
    <submittedName>
        <fullName evidence="2 4">Uncharacterized protein</fullName>
    </submittedName>
</protein>
<name>A0A4E9FV83_BRUMA</name>
<keyword evidence="1" id="KW-0472">Membrane</keyword>
<dbReference type="RefSeq" id="XP_042938611.1">
    <property type="nucleotide sequence ID" value="XM_043082677.1"/>
</dbReference>
<reference evidence="2" key="2">
    <citation type="submission" date="2019-04" db="EMBL/GenBank/DDBJ databases">
        <authorList>
            <person name="Howe K."/>
            <person name="Paulini M."/>
            <person name="Williams G."/>
        </authorList>
    </citation>
    <scope>NUCLEOTIDE SEQUENCE [LARGE SCALE GENOMIC DNA]</scope>
    <source>
        <strain evidence="2">FR3</strain>
    </source>
</reference>
<gene>
    <name evidence="2" type="primary">Bm12730</name>
    <name evidence="2" type="ORF">BM_BM12730</name>
</gene>
<dbReference type="WBParaSite" id="Bm12730.1">
    <property type="protein sequence ID" value="Bm12730.1"/>
    <property type="gene ID" value="WBGene00232991"/>
</dbReference>
<evidence type="ECO:0000256" key="1">
    <source>
        <dbReference type="SAM" id="Phobius"/>
    </source>
</evidence>
<evidence type="ECO:0000313" key="3">
    <source>
        <dbReference type="Proteomes" id="UP000006672"/>
    </source>
</evidence>
<dbReference type="Proteomes" id="UP000006672">
    <property type="component" value="Unassembled WGS sequence"/>
</dbReference>